<evidence type="ECO:0000259" key="1">
    <source>
        <dbReference type="Pfam" id="PF02627"/>
    </source>
</evidence>
<dbReference type="PANTHER" id="PTHR35446">
    <property type="entry name" value="SI:CH211-175M2.5"/>
    <property type="match status" value="1"/>
</dbReference>
<dbReference type="Gene3D" id="1.20.1290.10">
    <property type="entry name" value="AhpD-like"/>
    <property type="match status" value="1"/>
</dbReference>
<dbReference type="SUPFAM" id="SSF69118">
    <property type="entry name" value="AhpD-like"/>
    <property type="match status" value="1"/>
</dbReference>
<dbReference type="InterPro" id="IPR003779">
    <property type="entry name" value="CMD-like"/>
</dbReference>
<dbReference type="Pfam" id="PF02627">
    <property type="entry name" value="CMD"/>
    <property type="match status" value="1"/>
</dbReference>
<dbReference type="PANTHER" id="PTHR35446:SF3">
    <property type="entry name" value="CMD DOMAIN-CONTAINING PROTEIN"/>
    <property type="match status" value="1"/>
</dbReference>
<keyword evidence="3" id="KW-1185">Reference proteome</keyword>
<dbReference type="RefSeq" id="WP_261187424.1">
    <property type="nucleotide sequence ID" value="NZ_JAXBLV010000233.1"/>
</dbReference>
<dbReference type="InterPro" id="IPR029032">
    <property type="entry name" value="AhpD-like"/>
</dbReference>
<organism evidence="2 3">
    <name type="scientific">Gemmata algarum</name>
    <dbReference type="NCBI Taxonomy" id="2975278"/>
    <lineage>
        <taxon>Bacteria</taxon>
        <taxon>Pseudomonadati</taxon>
        <taxon>Planctomycetota</taxon>
        <taxon>Planctomycetia</taxon>
        <taxon>Gemmatales</taxon>
        <taxon>Gemmataceae</taxon>
        <taxon>Gemmata</taxon>
    </lineage>
</organism>
<dbReference type="NCBIfam" id="TIGR00778">
    <property type="entry name" value="ahpD_dom"/>
    <property type="match status" value="1"/>
</dbReference>
<protein>
    <submittedName>
        <fullName evidence="2">Carboxymuconolactone decarboxylase family protein</fullName>
    </submittedName>
</protein>
<proteinExistence type="predicted"/>
<dbReference type="Proteomes" id="UP001272242">
    <property type="component" value="Unassembled WGS sequence"/>
</dbReference>
<gene>
    <name evidence="2" type="ORF">R5W23_004684</name>
</gene>
<accession>A0ABU5F6H1</accession>
<name>A0ABU5F6H1_9BACT</name>
<dbReference type="InterPro" id="IPR004675">
    <property type="entry name" value="AhpD_core"/>
</dbReference>
<reference evidence="3" key="1">
    <citation type="journal article" date="2023" name="Mar. Drugs">
        <title>Gemmata algarum, a Novel Planctomycete Isolated from an Algal Mat, Displays Antimicrobial Activity.</title>
        <authorList>
            <person name="Kumar G."/>
            <person name="Kallscheuer N."/>
            <person name="Kashif M."/>
            <person name="Ahamad S."/>
            <person name="Jagadeeshwari U."/>
            <person name="Pannikurungottu S."/>
            <person name="Haufschild T."/>
            <person name="Kabuu M."/>
            <person name="Sasikala C."/>
            <person name="Jogler C."/>
            <person name="Ramana C."/>
        </authorList>
    </citation>
    <scope>NUCLEOTIDE SEQUENCE [LARGE SCALE GENOMIC DNA]</scope>
    <source>
        <strain evidence="3">JC673</strain>
    </source>
</reference>
<sequence>MSRLNQVDPIRAEGKAKVLLDAVKAKMGITPNLTKVMATAPAVLEGYLGLSGALAGGTLPAKLKQLLAVDVGQANGCDYCVSAHTAIGKQIGLTAEQLIQGRKGTSEDPKTAAALAFARTLVAKRGRASDADVQQVRAAGYSDAEITEIVGHVALNTFTNYVNNVAETEIDFPKAEPIDHHEACGQIQGCDPTR</sequence>
<dbReference type="EMBL" id="JAXBLV010000233">
    <property type="protein sequence ID" value="MDY3563185.1"/>
    <property type="molecule type" value="Genomic_DNA"/>
</dbReference>
<evidence type="ECO:0000313" key="3">
    <source>
        <dbReference type="Proteomes" id="UP001272242"/>
    </source>
</evidence>
<feature type="domain" description="Carboxymuconolactone decarboxylase-like" evidence="1">
    <location>
        <begin position="41"/>
        <end position="117"/>
    </location>
</feature>
<evidence type="ECO:0000313" key="2">
    <source>
        <dbReference type="EMBL" id="MDY3563185.1"/>
    </source>
</evidence>
<comment type="caution">
    <text evidence="2">The sequence shown here is derived from an EMBL/GenBank/DDBJ whole genome shotgun (WGS) entry which is preliminary data.</text>
</comment>